<dbReference type="GeneID" id="8504502"/>
<dbReference type="KEGG" id="bgh:BDBG_04707"/>
<dbReference type="AlphaFoldDB" id="A0A179UMQ8"/>
<gene>
    <name evidence="2" type="ORF">BDBG_04707</name>
</gene>
<feature type="transmembrane region" description="Helical" evidence="1">
    <location>
        <begin position="15"/>
        <end position="36"/>
    </location>
</feature>
<evidence type="ECO:0000313" key="3">
    <source>
        <dbReference type="Proteomes" id="UP000002038"/>
    </source>
</evidence>
<keyword evidence="1" id="KW-0472">Membrane</keyword>
<feature type="transmembrane region" description="Helical" evidence="1">
    <location>
        <begin position="77"/>
        <end position="98"/>
    </location>
</feature>
<keyword evidence="1" id="KW-0812">Transmembrane</keyword>
<dbReference type="OrthoDB" id="5366688at2759"/>
<feature type="transmembrane region" description="Helical" evidence="1">
    <location>
        <begin position="155"/>
        <end position="177"/>
    </location>
</feature>
<dbReference type="RefSeq" id="XP_002624843.1">
    <property type="nucleotide sequence ID" value="XM_002624797.2"/>
</dbReference>
<dbReference type="EMBL" id="GG657456">
    <property type="protein sequence ID" value="OAT09160.1"/>
    <property type="molecule type" value="Genomic_DNA"/>
</dbReference>
<evidence type="ECO:0008006" key="4">
    <source>
        <dbReference type="Google" id="ProtNLM"/>
    </source>
</evidence>
<evidence type="ECO:0000313" key="2">
    <source>
        <dbReference type="EMBL" id="OAT09160.1"/>
    </source>
</evidence>
<feature type="transmembrane region" description="Helical" evidence="1">
    <location>
        <begin position="48"/>
        <end position="71"/>
    </location>
</feature>
<name>A0A179UMQ8_BLAGS</name>
<reference evidence="3" key="1">
    <citation type="journal article" date="2015" name="PLoS Genet.">
        <title>The dynamic genome and transcriptome of the human fungal pathogen Blastomyces and close relative Emmonsia.</title>
        <authorList>
            <person name="Munoz J.F."/>
            <person name="Gauthier G.M."/>
            <person name="Desjardins C.A."/>
            <person name="Gallo J.E."/>
            <person name="Holder J."/>
            <person name="Sullivan T.D."/>
            <person name="Marty A.J."/>
            <person name="Carmen J.C."/>
            <person name="Chen Z."/>
            <person name="Ding L."/>
            <person name="Gujja S."/>
            <person name="Magrini V."/>
            <person name="Misas E."/>
            <person name="Mitreva M."/>
            <person name="Priest M."/>
            <person name="Saif S."/>
            <person name="Whiston E.A."/>
            <person name="Young S."/>
            <person name="Zeng Q."/>
            <person name="Goldman W.E."/>
            <person name="Mardis E.R."/>
            <person name="Taylor J.W."/>
            <person name="McEwen J.G."/>
            <person name="Clay O.K."/>
            <person name="Klein B.S."/>
            <person name="Cuomo C.A."/>
        </authorList>
    </citation>
    <scope>NUCLEOTIDE SEQUENCE [LARGE SCALE GENOMIC DNA]</scope>
    <source>
        <strain evidence="3">SLH14081</strain>
    </source>
</reference>
<proteinExistence type="predicted"/>
<keyword evidence="3" id="KW-1185">Reference proteome</keyword>
<organism evidence="2 3">
    <name type="scientific">Blastomyces gilchristii (strain SLH14081)</name>
    <name type="common">Blastomyces dermatitidis</name>
    <dbReference type="NCBI Taxonomy" id="559298"/>
    <lineage>
        <taxon>Eukaryota</taxon>
        <taxon>Fungi</taxon>
        <taxon>Dikarya</taxon>
        <taxon>Ascomycota</taxon>
        <taxon>Pezizomycotina</taxon>
        <taxon>Eurotiomycetes</taxon>
        <taxon>Eurotiomycetidae</taxon>
        <taxon>Onygenales</taxon>
        <taxon>Ajellomycetaceae</taxon>
        <taxon>Blastomyces</taxon>
    </lineage>
</organism>
<accession>A0A179UMQ8</accession>
<dbReference type="Proteomes" id="UP000002038">
    <property type="component" value="Unassembled WGS sequence"/>
</dbReference>
<dbReference type="VEuPathDB" id="FungiDB:BDBG_04707"/>
<protein>
    <recommendedName>
        <fullName evidence="4">MARVEL domain-containing protein</fullName>
    </recommendedName>
</protein>
<keyword evidence="1" id="KW-1133">Transmembrane helix</keyword>
<evidence type="ECO:0000256" key="1">
    <source>
        <dbReference type="SAM" id="Phobius"/>
    </source>
</evidence>
<sequence>MGSSHDGALGITFKVVRVLQVVCLVSIIGMTANFISDMVKASITPPQVLVGTLSVTCIATLYCAITFILYLDGILPLLISAGMDTLHLIAVIVIAVVVGKPLSYLNCELIGKVTESSGFAFTTALLKNLDKDGGKLGYAQWAGASKAYCLEMKSIWGLSIALCILFALSATCMVFLWRQSQEHDPKDIEK</sequence>